<evidence type="ECO:0000313" key="10">
    <source>
        <dbReference type="Proteomes" id="UP000468735"/>
    </source>
</evidence>
<keyword evidence="2 5" id="KW-0547">Nucleotide-binding</keyword>
<dbReference type="Gene3D" id="3.30.200.20">
    <property type="entry name" value="Phosphorylase Kinase, domain 1"/>
    <property type="match status" value="1"/>
</dbReference>
<accession>A0A6H9YJN3</accession>
<feature type="transmembrane region" description="Helical" evidence="7">
    <location>
        <begin position="365"/>
        <end position="384"/>
    </location>
</feature>
<dbReference type="InterPro" id="IPR017441">
    <property type="entry name" value="Protein_kinase_ATP_BS"/>
</dbReference>
<keyword evidence="10" id="KW-1185">Reference proteome</keyword>
<evidence type="ECO:0000256" key="1">
    <source>
        <dbReference type="ARBA" id="ARBA00022679"/>
    </source>
</evidence>
<keyword evidence="3 9" id="KW-0418">Kinase</keyword>
<dbReference type="PANTHER" id="PTHR43289">
    <property type="entry name" value="MITOGEN-ACTIVATED PROTEIN KINASE KINASE KINASE 20-RELATED"/>
    <property type="match status" value="1"/>
</dbReference>
<organism evidence="9 10">
    <name type="scientific">Actinomadura rudentiformis</name>
    <dbReference type="NCBI Taxonomy" id="359158"/>
    <lineage>
        <taxon>Bacteria</taxon>
        <taxon>Bacillati</taxon>
        <taxon>Actinomycetota</taxon>
        <taxon>Actinomycetes</taxon>
        <taxon>Streptosporangiales</taxon>
        <taxon>Thermomonosporaceae</taxon>
        <taxon>Actinomadura</taxon>
    </lineage>
</organism>
<protein>
    <submittedName>
        <fullName evidence="9">Protein kinase</fullName>
    </submittedName>
</protein>
<name>A0A6H9YJN3_9ACTN</name>
<dbReference type="PANTHER" id="PTHR43289:SF34">
    <property type="entry name" value="SERINE_THREONINE-PROTEIN KINASE YBDM-RELATED"/>
    <property type="match status" value="1"/>
</dbReference>
<comment type="caution">
    <text evidence="9">The sequence shown here is derived from an EMBL/GenBank/DDBJ whole genome shotgun (WGS) entry which is preliminary data.</text>
</comment>
<dbReference type="GO" id="GO:0004674">
    <property type="term" value="F:protein serine/threonine kinase activity"/>
    <property type="evidence" value="ECO:0007669"/>
    <property type="project" value="TreeGrafter"/>
</dbReference>
<feature type="binding site" evidence="5">
    <location>
        <position position="48"/>
    </location>
    <ligand>
        <name>ATP</name>
        <dbReference type="ChEBI" id="CHEBI:30616"/>
    </ligand>
</feature>
<feature type="domain" description="Protein kinase" evidence="8">
    <location>
        <begin position="20"/>
        <end position="271"/>
    </location>
</feature>
<feature type="compositionally biased region" description="Low complexity" evidence="6">
    <location>
        <begin position="399"/>
        <end position="431"/>
    </location>
</feature>
<dbReference type="PROSITE" id="PS50011">
    <property type="entry name" value="PROTEIN_KINASE_DOM"/>
    <property type="match status" value="1"/>
</dbReference>
<feature type="region of interest" description="Disordered" evidence="6">
    <location>
        <begin position="388"/>
        <end position="441"/>
    </location>
</feature>
<gene>
    <name evidence="9" type="ORF">F8566_48905</name>
</gene>
<evidence type="ECO:0000313" key="9">
    <source>
        <dbReference type="EMBL" id="KAB2339214.1"/>
    </source>
</evidence>
<evidence type="ECO:0000256" key="5">
    <source>
        <dbReference type="PROSITE-ProRule" id="PRU10141"/>
    </source>
</evidence>
<feature type="compositionally biased region" description="Basic and acidic residues" evidence="6">
    <location>
        <begin position="300"/>
        <end position="334"/>
    </location>
</feature>
<dbReference type="AlphaFoldDB" id="A0A6H9YJN3"/>
<keyword evidence="1" id="KW-0808">Transferase</keyword>
<evidence type="ECO:0000256" key="4">
    <source>
        <dbReference type="ARBA" id="ARBA00022840"/>
    </source>
</evidence>
<evidence type="ECO:0000259" key="8">
    <source>
        <dbReference type="PROSITE" id="PS50011"/>
    </source>
</evidence>
<dbReference type="Pfam" id="PF00069">
    <property type="entry name" value="Pkinase"/>
    <property type="match status" value="1"/>
</dbReference>
<dbReference type="CDD" id="cd14014">
    <property type="entry name" value="STKc_PknB_like"/>
    <property type="match status" value="1"/>
</dbReference>
<dbReference type="InterPro" id="IPR011009">
    <property type="entry name" value="Kinase-like_dom_sf"/>
</dbReference>
<feature type="region of interest" description="Disordered" evidence="6">
    <location>
        <begin position="297"/>
        <end position="362"/>
    </location>
</feature>
<dbReference type="SUPFAM" id="SSF56112">
    <property type="entry name" value="Protein kinase-like (PK-like)"/>
    <property type="match status" value="1"/>
</dbReference>
<sequence length="594" mass="63235">MSGAALRALRASDPERIGPYRLLARLGTGGMGQVYLGRSQGRRLVAVKVVHPHFADNAAFRRRFAKEVAAARRIGGFYTAQVVDADTDADPPWLVTEYIAGPSLQEAIDENGPLPEVAVAALGAGLAEGLGAVHDQNVIHRDLKPGNVLLAQDGPRIIDFGIARAMDAPSQSVSMVVVGTPGYMSPEQYVGGDIETSSDVFCLAAVLAFAATGRHPFGEGPADALGYRVRHEDPDLTGVPASLWSLVAGGLEKDPDDRPAVGEFLDRCSALAAGEAMSLPETFTTMIATRVAETEVFVGRPEEKEARPPQDEQKQTRRQRPSEQRPPEQQKPEQGRAPQGQRPSIQPSGLPPARPPGRPSTKPDVGVVAGVVGVLLVVVLIAVASANRSGVTSKTGAGSPRTSTATETPSETPSSSRTSSFTSGSGSTYSPSPTPDPTYEAFDQISVGDCLDAYKDPYDSTEWTKTMPNAVSCSRSDASLKVFGIEDSSSSCDAEALDGESWWRSPTHDGDNIYLCVRRQFRQGECFLGKKGSTSGRVAITGHGLMTSWGCGKSTVPKGFNYILKFTGYYESRCPTGSRTWDNYLKGVLCARVA</sequence>
<evidence type="ECO:0000256" key="2">
    <source>
        <dbReference type="ARBA" id="ARBA00022741"/>
    </source>
</evidence>
<dbReference type="SMART" id="SM00220">
    <property type="entry name" value="S_TKc"/>
    <property type="match status" value="1"/>
</dbReference>
<dbReference type="RefSeq" id="WP_151571237.1">
    <property type="nucleotide sequence ID" value="NZ_WBMT01000037.1"/>
</dbReference>
<evidence type="ECO:0000256" key="6">
    <source>
        <dbReference type="SAM" id="MobiDB-lite"/>
    </source>
</evidence>
<proteinExistence type="predicted"/>
<dbReference type="GO" id="GO:0005524">
    <property type="term" value="F:ATP binding"/>
    <property type="evidence" value="ECO:0007669"/>
    <property type="project" value="UniProtKB-UniRule"/>
</dbReference>
<keyword evidence="7" id="KW-1133">Transmembrane helix</keyword>
<evidence type="ECO:0000256" key="3">
    <source>
        <dbReference type="ARBA" id="ARBA00022777"/>
    </source>
</evidence>
<reference evidence="9 10" key="1">
    <citation type="submission" date="2019-09" db="EMBL/GenBank/DDBJ databases">
        <title>Actinomadura physcomitrii sp. nov., a novel actinomycete isolated from moss [Physcomitrium sphaericum (Ludw) Fuernr].</title>
        <authorList>
            <person name="Zhuang X."/>
            <person name="Liu C."/>
        </authorList>
    </citation>
    <scope>NUCLEOTIDE SEQUENCE [LARGE SCALE GENOMIC DNA]</scope>
    <source>
        <strain evidence="9 10">HMC1</strain>
    </source>
</reference>
<dbReference type="PROSITE" id="PS00108">
    <property type="entry name" value="PROTEIN_KINASE_ST"/>
    <property type="match status" value="1"/>
</dbReference>
<dbReference type="OrthoDB" id="3454170at2"/>
<keyword evidence="7" id="KW-0472">Membrane</keyword>
<keyword evidence="7" id="KW-0812">Transmembrane</keyword>
<dbReference type="EMBL" id="WBMT01000037">
    <property type="protein sequence ID" value="KAB2339214.1"/>
    <property type="molecule type" value="Genomic_DNA"/>
</dbReference>
<dbReference type="InterPro" id="IPR000719">
    <property type="entry name" value="Prot_kinase_dom"/>
</dbReference>
<dbReference type="Gene3D" id="1.10.510.10">
    <property type="entry name" value="Transferase(Phosphotransferase) domain 1"/>
    <property type="match status" value="1"/>
</dbReference>
<feature type="compositionally biased region" description="Pro residues" evidence="6">
    <location>
        <begin position="349"/>
        <end position="358"/>
    </location>
</feature>
<evidence type="ECO:0000256" key="7">
    <source>
        <dbReference type="SAM" id="Phobius"/>
    </source>
</evidence>
<dbReference type="PROSITE" id="PS00107">
    <property type="entry name" value="PROTEIN_KINASE_ATP"/>
    <property type="match status" value="1"/>
</dbReference>
<dbReference type="Proteomes" id="UP000468735">
    <property type="component" value="Unassembled WGS sequence"/>
</dbReference>
<keyword evidence="4 5" id="KW-0067">ATP-binding</keyword>
<dbReference type="InterPro" id="IPR008271">
    <property type="entry name" value="Ser/Thr_kinase_AS"/>
</dbReference>